<name>A0A448XF73_9PLAT</name>
<keyword evidence="1" id="KW-1133">Transmembrane helix</keyword>
<dbReference type="InterPro" id="IPR039765">
    <property type="entry name" value="Yip5/YIPF1/YIPF2"/>
</dbReference>
<dbReference type="OrthoDB" id="10256463at2759"/>
<gene>
    <name evidence="2" type="ORF">PXEA_LOCUS28686</name>
</gene>
<sequence length="220" mass="25120">MFALRVISNMLGANPQFLKLPESDEVTSSEFDSLIDGSENTIQNHQSSPWNFKFYQSFFDVDTDIILRRLAYSVIPCQKQSILAEISKPRIDLYGPFWVITTLIFVISLGSDLTGFLTHQRFDSDGWHYDLRKVTIAAIAVYSYWFIAPTILWCTLHFSKFRKPSEPEYKQLDRSDYDAESLSSRPCAQDSILSYVHLLSVCGYALTIVVPVSLISKYSA</sequence>
<dbReference type="PANTHER" id="PTHR12822">
    <property type="entry name" value="PROTEIN YIPF"/>
    <property type="match status" value="1"/>
</dbReference>
<dbReference type="GO" id="GO:0031267">
    <property type="term" value="F:small GTPase binding"/>
    <property type="evidence" value="ECO:0007669"/>
    <property type="project" value="InterPro"/>
</dbReference>
<protein>
    <recommendedName>
        <fullName evidence="4">Protein YIPF</fullName>
    </recommendedName>
</protein>
<accession>A0A448XF73</accession>
<feature type="transmembrane region" description="Helical" evidence="1">
    <location>
        <begin position="136"/>
        <end position="156"/>
    </location>
</feature>
<dbReference type="EMBL" id="CAAALY010249395">
    <property type="protein sequence ID" value="VEL35246.1"/>
    <property type="molecule type" value="Genomic_DNA"/>
</dbReference>
<proteinExistence type="predicted"/>
<evidence type="ECO:0000256" key="1">
    <source>
        <dbReference type="SAM" id="Phobius"/>
    </source>
</evidence>
<evidence type="ECO:0000313" key="3">
    <source>
        <dbReference type="Proteomes" id="UP000784294"/>
    </source>
</evidence>
<dbReference type="GO" id="GO:0005794">
    <property type="term" value="C:Golgi apparatus"/>
    <property type="evidence" value="ECO:0007669"/>
    <property type="project" value="InterPro"/>
</dbReference>
<comment type="caution">
    <text evidence="2">The sequence shown here is derived from an EMBL/GenBank/DDBJ whole genome shotgun (WGS) entry which is preliminary data.</text>
</comment>
<keyword evidence="3" id="KW-1185">Reference proteome</keyword>
<keyword evidence="1" id="KW-0472">Membrane</keyword>
<organism evidence="2 3">
    <name type="scientific">Protopolystoma xenopodis</name>
    <dbReference type="NCBI Taxonomy" id="117903"/>
    <lineage>
        <taxon>Eukaryota</taxon>
        <taxon>Metazoa</taxon>
        <taxon>Spiralia</taxon>
        <taxon>Lophotrochozoa</taxon>
        <taxon>Platyhelminthes</taxon>
        <taxon>Monogenea</taxon>
        <taxon>Polyopisthocotylea</taxon>
        <taxon>Polystomatidea</taxon>
        <taxon>Polystomatidae</taxon>
        <taxon>Protopolystoma</taxon>
    </lineage>
</organism>
<keyword evidence="1" id="KW-0812">Transmembrane</keyword>
<dbReference type="AlphaFoldDB" id="A0A448XF73"/>
<feature type="transmembrane region" description="Helical" evidence="1">
    <location>
        <begin position="97"/>
        <end position="116"/>
    </location>
</feature>
<dbReference type="Proteomes" id="UP000784294">
    <property type="component" value="Unassembled WGS sequence"/>
</dbReference>
<dbReference type="GO" id="GO:0016192">
    <property type="term" value="P:vesicle-mediated transport"/>
    <property type="evidence" value="ECO:0007669"/>
    <property type="project" value="InterPro"/>
</dbReference>
<reference evidence="2" key="1">
    <citation type="submission" date="2018-11" db="EMBL/GenBank/DDBJ databases">
        <authorList>
            <consortium name="Pathogen Informatics"/>
        </authorList>
    </citation>
    <scope>NUCLEOTIDE SEQUENCE</scope>
</reference>
<evidence type="ECO:0000313" key="2">
    <source>
        <dbReference type="EMBL" id="VEL35246.1"/>
    </source>
</evidence>
<feature type="transmembrane region" description="Helical" evidence="1">
    <location>
        <begin position="192"/>
        <end position="215"/>
    </location>
</feature>
<dbReference type="PANTHER" id="PTHR12822:SF2">
    <property type="entry name" value="PROTEIN YIPF"/>
    <property type="match status" value="1"/>
</dbReference>
<evidence type="ECO:0008006" key="4">
    <source>
        <dbReference type="Google" id="ProtNLM"/>
    </source>
</evidence>